<comment type="caution">
    <text evidence="2">The sequence shown here is derived from an EMBL/GenBank/DDBJ whole genome shotgun (WGS) entry which is preliminary data.</text>
</comment>
<accession>A0ABD1EN15</accession>
<dbReference type="Proteomes" id="UP001566132">
    <property type="component" value="Unassembled WGS sequence"/>
</dbReference>
<reference evidence="2 3" key="1">
    <citation type="submission" date="2024-05" db="EMBL/GenBank/DDBJ databases">
        <title>Genetic variation in Jamaican populations of the coffee berry borer (Hypothenemus hampei).</title>
        <authorList>
            <person name="Errbii M."/>
            <person name="Myrie A."/>
        </authorList>
    </citation>
    <scope>NUCLEOTIDE SEQUENCE [LARGE SCALE GENOMIC DNA]</scope>
    <source>
        <strain evidence="2">JA-Hopewell-2020-01-JO</strain>
        <tissue evidence="2">Whole body</tissue>
    </source>
</reference>
<feature type="transmembrane region" description="Helical" evidence="1">
    <location>
        <begin position="104"/>
        <end position="123"/>
    </location>
</feature>
<proteinExistence type="predicted"/>
<dbReference type="AlphaFoldDB" id="A0ABD1EN15"/>
<keyword evidence="3" id="KW-1185">Reference proteome</keyword>
<evidence type="ECO:0000256" key="1">
    <source>
        <dbReference type="SAM" id="Phobius"/>
    </source>
</evidence>
<organism evidence="2 3">
    <name type="scientific">Hypothenemus hampei</name>
    <name type="common">Coffee berry borer</name>
    <dbReference type="NCBI Taxonomy" id="57062"/>
    <lineage>
        <taxon>Eukaryota</taxon>
        <taxon>Metazoa</taxon>
        <taxon>Ecdysozoa</taxon>
        <taxon>Arthropoda</taxon>
        <taxon>Hexapoda</taxon>
        <taxon>Insecta</taxon>
        <taxon>Pterygota</taxon>
        <taxon>Neoptera</taxon>
        <taxon>Endopterygota</taxon>
        <taxon>Coleoptera</taxon>
        <taxon>Polyphaga</taxon>
        <taxon>Cucujiformia</taxon>
        <taxon>Curculionidae</taxon>
        <taxon>Scolytinae</taxon>
        <taxon>Hypothenemus</taxon>
    </lineage>
</organism>
<feature type="transmembrane region" description="Helical" evidence="1">
    <location>
        <begin position="35"/>
        <end position="55"/>
    </location>
</feature>
<sequence>MSCVKERRRRRIETTPENYHLGKKAVNPKDLTKRYLSGNCAFILWLIILEARFFITVNKHLVLEIHSWTLPHKFLLELLLRELKGAITGRFSINFLLFCHSADLIPFVILELSFLPIYALCIPSEMINRVVYKIDMSLAELMAKNLNKITFRIIPSKGHLGKLNVSQLKRIPKPPEIILENPWFQENIRRHARNIQKTIELIQINENKKNEFPKAEDYPDDLM</sequence>
<evidence type="ECO:0000313" key="2">
    <source>
        <dbReference type="EMBL" id="KAL1497891.1"/>
    </source>
</evidence>
<protein>
    <submittedName>
        <fullName evidence="2">Uncharacterized protein</fullName>
    </submittedName>
</protein>
<name>A0ABD1EN15_HYPHA</name>
<gene>
    <name evidence="2" type="ORF">ABEB36_008777</name>
</gene>
<keyword evidence="1" id="KW-0472">Membrane</keyword>
<evidence type="ECO:0000313" key="3">
    <source>
        <dbReference type="Proteomes" id="UP001566132"/>
    </source>
</evidence>
<dbReference type="EMBL" id="JBDJPC010000006">
    <property type="protein sequence ID" value="KAL1497891.1"/>
    <property type="molecule type" value="Genomic_DNA"/>
</dbReference>
<keyword evidence="1" id="KW-1133">Transmembrane helix</keyword>
<keyword evidence="1" id="KW-0812">Transmembrane</keyword>